<evidence type="ECO:0000313" key="1">
    <source>
        <dbReference type="EMBL" id="SEC78966.1"/>
    </source>
</evidence>
<gene>
    <name evidence="1" type="ORF">SAMN04490185_2096</name>
</gene>
<sequence length="34" mass="3869">MRSINPYKIWLSPLRNSQSRNTLPDRLSLIGGGQ</sequence>
<proteinExistence type="predicted"/>
<evidence type="ECO:0000313" key="2">
    <source>
        <dbReference type="Proteomes" id="UP000183114"/>
    </source>
</evidence>
<dbReference type="Proteomes" id="UP000183114">
    <property type="component" value="Unassembled WGS sequence"/>
</dbReference>
<dbReference type="EMBL" id="FNTF01000002">
    <property type="protein sequence ID" value="SEC78966.1"/>
    <property type="molecule type" value="Genomic_DNA"/>
</dbReference>
<organism evidence="1 2">
    <name type="scientific">Pseudomonas frederiksbergensis</name>
    <dbReference type="NCBI Taxonomy" id="104087"/>
    <lineage>
        <taxon>Bacteria</taxon>
        <taxon>Pseudomonadati</taxon>
        <taxon>Pseudomonadota</taxon>
        <taxon>Gammaproteobacteria</taxon>
        <taxon>Pseudomonadales</taxon>
        <taxon>Pseudomonadaceae</taxon>
        <taxon>Pseudomonas</taxon>
    </lineage>
</organism>
<accession>A0A1H4VDD8</accession>
<protein>
    <submittedName>
        <fullName evidence="1">Uncharacterized protein</fullName>
    </submittedName>
</protein>
<dbReference type="AlphaFoldDB" id="A0A1H4VDD8"/>
<name>A0A1H4VDD8_9PSED</name>
<reference evidence="1 2" key="1">
    <citation type="submission" date="2016-10" db="EMBL/GenBank/DDBJ databases">
        <authorList>
            <person name="de Groot N.N."/>
        </authorList>
    </citation>
    <scope>NUCLEOTIDE SEQUENCE [LARGE SCALE GENOMIC DNA]</scope>
    <source>
        <strain evidence="1 2">BS3655</strain>
    </source>
</reference>